<dbReference type="PANTHER" id="PTHR46517">
    <property type="entry name" value="FRUCTOSE-2,6-BISPHOSPHATASE TIGAR"/>
    <property type="match status" value="1"/>
</dbReference>
<dbReference type="PROSITE" id="PS00175">
    <property type="entry name" value="PG_MUTASE"/>
    <property type="match status" value="1"/>
</dbReference>
<dbReference type="GO" id="GO:0004331">
    <property type="term" value="F:fructose-2,6-bisphosphate 2-phosphatase activity"/>
    <property type="evidence" value="ECO:0007669"/>
    <property type="project" value="TreeGrafter"/>
</dbReference>
<dbReference type="SMART" id="SM00855">
    <property type="entry name" value="PGAM"/>
    <property type="match status" value="1"/>
</dbReference>
<evidence type="ECO:0000256" key="2">
    <source>
        <dbReference type="PIRSR" id="PIRSR613078-1"/>
    </source>
</evidence>
<dbReference type="GO" id="GO:0043456">
    <property type="term" value="P:regulation of pentose-phosphate shunt"/>
    <property type="evidence" value="ECO:0007669"/>
    <property type="project" value="TreeGrafter"/>
</dbReference>
<evidence type="ECO:0000256" key="1">
    <source>
        <dbReference type="ARBA" id="ARBA00022801"/>
    </source>
</evidence>
<dbReference type="GO" id="GO:0005829">
    <property type="term" value="C:cytosol"/>
    <property type="evidence" value="ECO:0007669"/>
    <property type="project" value="TreeGrafter"/>
</dbReference>
<dbReference type="RefSeq" id="WP_123163897.1">
    <property type="nucleotide sequence ID" value="NZ_RIAX01000001.1"/>
</dbReference>
<comment type="caution">
    <text evidence="4">The sequence shown here is derived from an EMBL/GenBank/DDBJ whole genome shotgun (WGS) entry which is preliminary data.</text>
</comment>
<dbReference type="InterPro" id="IPR029033">
    <property type="entry name" value="His_PPase_superfam"/>
</dbReference>
<dbReference type="OrthoDB" id="9782128at2"/>
<reference evidence="4 5" key="1">
    <citation type="journal article" date="2018" name="Int. J. Syst. Evol. Microbiol.">
        <title>Planococcus salinus sp. nov., a moderately halophilic bacterium isolated from a saline-alkali soil.</title>
        <authorList>
            <person name="Gan L."/>
        </authorList>
    </citation>
    <scope>NUCLEOTIDE SEQUENCE [LARGE SCALE GENOMIC DNA]</scope>
    <source>
        <strain evidence="4 5">LCB217</strain>
    </source>
</reference>
<dbReference type="SUPFAM" id="SSF53254">
    <property type="entry name" value="Phosphoglycerate mutase-like"/>
    <property type="match status" value="1"/>
</dbReference>
<dbReference type="Pfam" id="PF00300">
    <property type="entry name" value="His_Phos_1"/>
    <property type="match status" value="1"/>
</dbReference>
<proteinExistence type="predicted"/>
<dbReference type="CDD" id="cd07067">
    <property type="entry name" value="HP_PGM_like"/>
    <property type="match status" value="1"/>
</dbReference>
<dbReference type="PANTHER" id="PTHR46517:SF1">
    <property type="entry name" value="FRUCTOSE-2,6-BISPHOSPHATASE TIGAR"/>
    <property type="match status" value="1"/>
</dbReference>
<accession>A0A3M8PBR3</accession>
<feature type="active site" description="Proton donor/acceptor" evidence="2">
    <location>
        <position position="82"/>
    </location>
</feature>
<sequence>MTAICLVRHGETDWNVSEKLQGQTDIPLNGTGIRQAEECSAYFRPEDWDVLVTSPLKRARQTADIINRKLALPVVEMECFMERYFGKAEGMDVTQRTAIYPDKDYPGQEDPVTFRERILDGLEKVQQAYADGRVLLIAHGAVISELLLVLSEGEISSKKAPLVNACVSNIQYQQKTWKIVNYNQVSHLSYYQGFTTE</sequence>
<evidence type="ECO:0000313" key="5">
    <source>
        <dbReference type="Proteomes" id="UP000275473"/>
    </source>
</evidence>
<feature type="active site" description="Tele-phosphohistidine intermediate" evidence="2">
    <location>
        <position position="9"/>
    </location>
</feature>
<evidence type="ECO:0000256" key="3">
    <source>
        <dbReference type="PIRSR" id="PIRSR613078-2"/>
    </source>
</evidence>
<dbReference type="AlphaFoldDB" id="A0A3M8PBR3"/>
<protein>
    <submittedName>
        <fullName evidence="4">Histidine phosphatase family protein</fullName>
    </submittedName>
</protein>
<dbReference type="Proteomes" id="UP000275473">
    <property type="component" value="Unassembled WGS sequence"/>
</dbReference>
<keyword evidence="1" id="KW-0378">Hydrolase</keyword>
<dbReference type="InterPro" id="IPR051695">
    <property type="entry name" value="Phosphoglycerate_Mutase"/>
</dbReference>
<feature type="binding site" evidence="3">
    <location>
        <position position="58"/>
    </location>
    <ligand>
        <name>substrate</name>
    </ligand>
</feature>
<organism evidence="4 5">
    <name type="scientific">Planococcus salinus</name>
    <dbReference type="NCBI Taxonomy" id="1848460"/>
    <lineage>
        <taxon>Bacteria</taxon>
        <taxon>Bacillati</taxon>
        <taxon>Bacillota</taxon>
        <taxon>Bacilli</taxon>
        <taxon>Bacillales</taxon>
        <taxon>Caryophanaceae</taxon>
        <taxon>Planococcus</taxon>
    </lineage>
</organism>
<dbReference type="InterPro" id="IPR001345">
    <property type="entry name" value="PG/BPGM_mutase_AS"/>
</dbReference>
<dbReference type="GO" id="GO:0045820">
    <property type="term" value="P:negative regulation of glycolytic process"/>
    <property type="evidence" value="ECO:0007669"/>
    <property type="project" value="TreeGrafter"/>
</dbReference>
<dbReference type="InterPro" id="IPR013078">
    <property type="entry name" value="His_Pase_superF_clade-1"/>
</dbReference>
<dbReference type="EMBL" id="RIAX01000001">
    <property type="protein sequence ID" value="RNF41149.1"/>
    <property type="molecule type" value="Genomic_DNA"/>
</dbReference>
<feature type="binding site" evidence="3">
    <location>
        <begin position="8"/>
        <end position="15"/>
    </location>
    <ligand>
        <name>substrate</name>
    </ligand>
</feature>
<evidence type="ECO:0000313" key="4">
    <source>
        <dbReference type="EMBL" id="RNF41149.1"/>
    </source>
</evidence>
<keyword evidence="5" id="KW-1185">Reference proteome</keyword>
<name>A0A3M8PBR3_9BACL</name>
<gene>
    <name evidence="4" type="ORF">EEX84_02020</name>
</gene>
<dbReference type="Gene3D" id="3.40.50.1240">
    <property type="entry name" value="Phosphoglycerate mutase-like"/>
    <property type="match status" value="1"/>
</dbReference>